<protein>
    <recommendedName>
        <fullName evidence="1">Glyoxalase-like domain-containing protein</fullName>
    </recommendedName>
</protein>
<dbReference type="Proteomes" id="UP000234956">
    <property type="component" value="Unassembled WGS sequence"/>
</dbReference>
<dbReference type="PANTHER" id="PTHR40265:SF1">
    <property type="entry name" value="GLYOXALASE-LIKE DOMAIN-CONTAINING PROTEIN"/>
    <property type="match status" value="1"/>
</dbReference>
<feature type="domain" description="Glyoxalase-like" evidence="1">
    <location>
        <begin position="5"/>
        <end position="193"/>
    </location>
</feature>
<dbReference type="RefSeq" id="WP_101966835.1">
    <property type="nucleotide sequence ID" value="NZ_PDFK01000004.1"/>
</dbReference>
<reference evidence="2 3" key="1">
    <citation type="submission" date="2017-10" db="EMBL/GenBank/DDBJ databases">
        <title>Draft genome of Lysinibacillus fusiformis strain Juneja, a laboratory-derived pathogen of Drosophila melanogaster.</title>
        <authorList>
            <person name="Smith B.R."/>
            <person name="Unckless R.L."/>
        </authorList>
    </citation>
    <scope>NUCLEOTIDE SEQUENCE [LARGE SCALE GENOMIC DNA]</scope>
    <source>
        <strain evidence="2 3">Juneja</strain>
    </source>
</reference>
<dbReference type="SUPFAM" id="SSF54593">
    <property type="entry name" value="Glyoxalase/Bleomycin resistance protein/Dihydroxybiphenyl dioxygenase"/>
    <property type="match status" value="1"/>
</dbReference>
<evidence type="ECO:0000313" key="2">
    <source>
        <dbReference type="EMBL" id="PKU51093.1"/>
    </source>
</evidence>
<organism evidence="2 3">
    <name type="scientific">Lysinibacillus fusiformis</name>
    <dbReference type="NCBI Taxonomy" id="28031"/>
    <lineage>
        <taxon>Bacteria</taxon>
        <taxon>Bacillati</taxon>
        <taxon>Bacillota</taxon>
        <taxon>Bacilli</taxon>
        <taxon>Bacillales</taxon>
        <taxon>Bacillaceae</taxon>
        <taxon>Lysinibacillus</taxon>
    </lineage>
</organism>
<dbReference type="PANTHER" id="PTHR40265">
    <property type="entry name" value="BLL2707 PROTEIN"/>
    <property type="match status" value="1"/>
</dbReference>
<dbReference type="Gene3D" id="3.10.180.10">
    <property type="entry name" value="2,3-Dihydroxybiphenyl 1,2-Dioxygenase, domain 1"/>
    <property type="match status" value="1"/>
</dbReference>
<evidence type="ECO:0000313" key="3">
    <source>
        <dbReference type="Proteomes" id="UP000234956"/>
    </source>
</evidence>
<comment type="caution">
    <text evidence="2">The sequence shown here is derived from an EMBL/GenBank/DDBJ whole genome shotgun (WGS) entry which is preliminary data.</text>
</comment>
<dbReference type="Pfam" id="PF13468">
    <property type="entry name" value="Glyoxalase_3"/>
    <property type="match status" value="1"/>
</dbReference>
<dbReference type="AlphaFoldDB" id="A0A2I0UYD5"/>
<dbReference type="InterPro" id="IPR025870">
    <property type="entry name" value="Glyoxalase-like_dom"/>
</dbReference>
<dbReference type="EMBL" id="PDFK01000004">
    <property type="protein sequence ID" value="PKU51093.1"/>
    <property type="molecule type" value="Genomic_DNA"/>
</dbReference>
<sequence length="261" mass="30426">MTLYFDHLVHQVESPENIKVFFNKRNVRTVNGGQHTMWGTYNTLSYFGLSYIEQIAIYDRDLFEQAALYPYSLHYTFKRDRERQGFSRIALRTKNIEDEGQRLRALGFEVYGPDACSRTRPDGTTLEWKLLHFGMPNLSLDFPFLIEWADEDEERLAQLKASGAIDENQAITMESIQFFVKDVEETVQLWQKVLQLPDSEQHEQFVSLQLPNMRLDFYEETAASAMTLGHLKEGPIGVTLKDPHRTKETLVCPGAFYWINR</sequence>
<dbReference type="InterPro" id="IPR029068">
    <property type="entry name" value="Glyas_Bleomycin-R_OHBP_Dase"/>
</dbReference>
<proteinExistence type="predicted"/>
<gene>
    <name evidence="2" type="ORF">CRI88_15580</name>
</gene>
<accession>A0A2I0UYD5</accession>
<name>A0A2I0UYD5_9BACI</name>
<evidence type="ECO:0000259" key="1">
    <source>
        <dbReference type="Pfam" id="PF13468"/>
    </source>
</evidence>